<comment type="similarity">
    <text evidence="5">Belongs to the bacterial solute-binding protein PotD/PotF family.</text>
</comment>
<evidence type="ECO:0000313" key="8">
    <source>
        <dbReference type="Proteomes" id="UP000241362"/>
    </source>
</evidence>
<dbReference type="PANTHER" id="PTHR30222:SF12">
    <property type="entry name" value="NORSPERMIDINE SENSOR"/>
    <property type="match status" value="1"/>
</dbReference>
<dbReference type="CDD" id="cd13659">
    <property type="entry name" value="PBP2_PotF"/>
    <property type="match status" value="1"/>
</dbReference>
<sequence>MRLTRRSTLATLTGALALPYVRPSWAQAGTVNVYNWSDYIGETTIADFEAETGIGVVYDLYASSEEAQAKMLAGSSGYDVVLHSGMSLGRFVQAGVFQKLDRAKLTGWGNLDTAILKVVEGFDPGNQYGVPYMWGSVGMTYNMAMVKERLPEADLESLDTILLPENAAKLADCGLSLLDSPTDAGFMILKYLGIDPDTAGEAEYKKLAEAIAPIRPYIATFDNTNYLTTLPNQEVCAVNTWSGDYAVAKTRAAEAGIDIDLAYFVPKTGAPAWFDLWCIPTDSQNVDNAHRFIDYLLRPEVVAACTNFTGYANANSAATAFVDPAIAADPAIYPDDTVMARLYTPKPQTDAQEEQMTRIWTTIKTGG</sequence>
<evidence type="ECO:0000256" key="4">
    <source>
        <dbReference type="ARBA" id="ARBA00022764"/>
    </source>
</evidence>
<dbReference type="Pfam" id="PF13416">
    <property type="entry name" value="SBP_bac_8"/>
    <property type="match status" value="1"/>
</dbReference>
<keyword evidence="2 5" id="KW-0813">Transport</keyword>
<dbReference type="GO" id="GO:0019808">
    <property type="term" value="F:polyamine binding"/>
    <property type="evidence" value="ECO:0007669"/>
    <property type="project" value="InterPro"/>
</dbReference>
<dbReference type="InterPro" id="IPR006059">
    <property type="entry name" value="SBP"/>
</dbReference>
<evidence type="ECO:0000256" key="2">
    <source>
        <dbReference type="ARBA" id="ARBA00022448"/>
    </source>
</evidence>
<dbReference type="GO" id="GO:0015846">
    <property type="term" value="P:polyamine transport"/>
    <property type="evidence" value="ECO:0007669"/>
    <property type="project" value="InterPro"/>
</dbReference>
<comment type="subcellular location">
    <subcellularLocation>
        <location evidence="1 5">Periplasm</location>
    </subcellularLocation>
</comment>
<evidence type="ECO:0000256" key="6">
    <source>
        <dbReference type="SAM" id="SignalP"/>
    </source>
</evidence>
<gene>
    <name evidence="7" type="ORF">C5F44_13995</name>
</gene>
<dbReference type="InterPro" id="IPR001188">
    <property type="entry name" value="Sperm_putr-bd"/>
</dbReference>
<keyword evidence="8" id="KW-1185">Reference proteome</keyword>
<dbReference type="PANTHER" id="PTHR30222">
    <property type="entry name" value="SPERMIDINE/PUTRESCINE-BINDING PERIPLASMIC PROTEIN"/>
    <property type="match status" value="1"/>
</dbReference>
<dbReference type="GO" id="GO:0042597">
    <property type="term" value="C:periplasmic space"/>
    <property type="evidence" value="ECO:0007669"/>
    <property type="project" value="UniProtKB-SubCell"/>
</dbReference>
<evidence type="ECO:0000256" key="5">
    <source>
        <dbReference type="PIRNR" id="PIRNR019574"/>
    </source>
</evidence>
<keyword evidence="3 6" id="KW-0732">Signal</keyword>
<evidence type="ECO:0000313" key="7">
    <source>
        <dbReference type="EMBL" id="PTE13450.1"/>
    </source>
</evidence>
<feature type="chain" id="PRO_5015700070" description="Putrescine-binding periplasmic protein" evidence="6">
    <location>
        <begin position="27"/>
        <end position="367"/>
    </location>
</feature>
<comment type="caution">
    <text evidence="7">The sequence shown here is derived from an EMBL/GenBank/DDBJ whole genome shotgun (WGS) entry which is preliminary data.</text>
</comment>
<dbReference type="EMBL" id="PZKE01000014">
    <property type="protein sequence ID" value="PTE13450.1"/>
    <property type="molecule type" value="Genomic_DNA"/>
</dbReference>
<proteinExistence type="inferred from homology"/>
<organism evidence="7 8">
    <name type="scientific">Fuscovulum blasticum DSM 2131</name>
    <dbReference type="NCBI Taxonomy" id="1188250"/>
    <lineage>
        <taxon>Bacteria</taxon>
        <taxon>Pseudomonadati</taxon>
        <taxon>Pseudomonadota</taxon>
        <taxon>Alphaproteobacteria</taxon>
        <taxon>Rhodobacterales</taxon>
        <taxon>Paracoccaceae</taxon>
        <taxon>Pseudogemmobacter</taxon>
    </lineage>
</organism>
<dbReference type="PIRSF" id="PIRSF019574">
    <property type="entry name" value="Periplasmic_polyamine_BP"/>
    <property type="match status" value="1"/>
</dbReference>
<name>A0A2T4J6D0_FUSBL</name>
<protein>
    <recommendedName>
        <fullName evidence="5">Putrescine-binding periplasmic protein</fullName>
    </recommendedName>
</protein>
<feature type="signal peptide" evidence="6">
    <location>
        <begin position="1"/>
        <end position="26"/>
    </location>
</feature>
<reference evidence="7 8" key="1">
    <citation type="submission" date="2018-03" db="EMBL/GenBank/DDBJ databases">
        <title>Rhodobacter blasticus.</title>
        <authorList>
            <person name="Meyer T.E."/>
            <person name="Miller S."/>
            <person name="Lodha T."/>
            <person name="Gandham S."/>
            <person name="Chintalapati S."/>
            <person name="Chintalapati V.R."/>
        </authorList>
    </citation>
    <scope>NUCLEOTIDE SEQUENCE [LARGE SCALE GENOMIC DNA]</scope>
    <source>
        <strain evidence="7 8">DSM 2131</strain>
    </source>
</reference>
<dbReference type="SUPFAM" id="SSF53850">
    <property type="entry name" value="Periplasmic binding protein-like II"/>
    <property type="match status" value="1"/>
</dbReference>
<dbReference type="AlphaFoldDB" id="A0A2T4J6D0"/>
<comment type="function">
    <text evidence="5">Required for the activity of the bacterial periplasmic transport system of putrescine.</text>
</comment>
<evidence type="ECO:0000256" key="3">
    <source>
        <dbReference type="ARBA" id="ARBA00022729"/>
    </source>
</evidence>
<keyword evidence="4 5" id="KW-0574">Periplasm</keyword>
<dbReference type="Gene3D" id="3.40.190.10">
    <property type="entry name" value="Periplasmic binding protein-like II"/>
    <property type="match status" value="2"/>
</dbReference>
<dbReference type="PRINTS" id="PR00909">
    <property type="entry name" value="SPERMDNBNDNG"/>
</dbReference>
<evidence type="ECO:0000256" key="1">
    <source>
        <dbReference type="ARBA" id="ARBA00004418"/>
    </source>
</evidence>
<accession>A0A2T4J6D0</accession>
<dbReference type="RefSeq" id="WP_107674164.1">
    <property type="nucleotide sequence ID" value="NZ_PZKE01000014.1"/>
</dbReference>
<dbReference type="Proteomes" id="UP000241362">
    <property type="component" value="Unassembled WGS sequence"/>
</dbReference>